<evidence type="ECO:0000313" key="10">
    <source>
        <dbReference type="Proteomes" id="UP001058974"/>
    </source>
</evidence>
<dbReference type="AlphaFoldDB" id="A0A9D5AA78"/>
<dbReference type="Gramene" id="Psat05G0106500-T1">
    <property type="protein sequence ID" value="KAI5403762.1"/>
    <property type="gene ID" value="KIW84_051065"/>
</dbReference>
<dbReference type="Gene3D" id="1.10.510.10">
    <property type="entry name" value="Transferase(Phosphotransferase) domain 1"/>
    <property type="match status" value="1"/>
</dbReference>
<keyword evidence="1" id="KW-0808">Transferase</keyword>
<accession>A0A9D5AA78</accession>
<organism evidence="9 10">
    <name type="scientific">Pisum sativum</name>
    <name type="common">Garden pea</name>
    <name type="synonym">Lathyrus oleraceus</name>
    <dbReference type="NCBI Taxonomy" id="3888"/>
    <lineage>
        <taxon>Eukaryota</taxon>
        <taxon>Viridiplantae</taxon>
        <taxon>Streptophyta</taxon>
        <taxon>Embryophyta</taxon>
        <taxon>Tracheophyta</taxon>
        <taxon>Spermatophyta</taxon>
        <taxon>Magnoliopsida</taxon>
        <taxon>eudicotyledons</taxon>
        <taxon>Gunneridae</taxon>
        <taxon>Pentapetalae</taxon>
        <taxon>rosids</taxon>
        <taxon>fabids</taxon>
        <taxon>Fabales</taxon>
        <taxon>Fabaceae</taxon>
        <taxon>Papilionoideae</taxon>
        <taxon>50 kb inversion clade</taxon>
        <taxon>NPAAA clade</taxon>
        <taxon>Hologalegina</taxon>
        <taxon>IRL clade</taxon>
        <taxon>Fabeae</taxon>
        <taxon>Lathyrus</taxon>
    </lineage>
</organism>
<feature type="compositionally biased region" description="Basic and acidic residues" evidence="7">
    <location>
        <begin position="137"/>
        <end position="159"/>
    </location>
</feature>
<dbReference type="InterPro" id="IPR000719">
    <property type="entry name" value="Prot_kinase_dom"/>
</dbReference>
<gene>
    <name evidence="9" type="ORF">KIW84_051065</name>
</gene>
<dbReference type="PANTHER" id="PTHR43671:SF88">
    <property type="entry name" value="SERINE_THREONINE-KINASE NEK7-LIKE PROTEIN"/>
    <property type="match status" value="1"/>
</dbReference>
<dbReference type="PROSITE" id="PS50011">
    <property type="entry name" value="PROTEIN_KINASE_DOM"/>
    <property type="match status" value="1"/>
</dbReference>
<evidence type="ECO:0000259" key="8">
    <source>
        <dbReference type="PROSITE" id="PS50011"/>
    </source>
</evidence>
<dbReference type="Pfam" id="PF07717">
    <property type="entry name" value="OB_NTP_bind"/>
    <property type="match status" value="1"/>
</dbReference>
<reference evidence="9 10" key="1">
    <citation type="journal article" date="2022" name="Nat. Genet.">
        <title>Improved pea reference genome and pan-genome highlight genomic features and evolutionary characteristics.</title>
        <authorList>
            <person name="Yang T."/>
            <person name="Liu R."/>
            <person name="Luo Y."/>
            <person name="Hu S."/>
            <person name="Wang D."/>
            <person name="Wang C."/>
            <person name="Pandey M.K."/>
            <person name="Ge S."/>
            <person name="Xu Q."/>
            <person name="Li N."/>
            <person name="Li G."/>
            <person name="Huang Y."/>
            <person name="Saxena R.K."/>
            <person name="Ji Y."/>
            <person name="Li M."/>
            <person name="Yan X."/>
            <person name="He Y."/>
            <person name="Liu Y."/>
            <person name="Wang X."/>
            <person name="Xiang C."/>
            <person name="Varshney R.K."/>
            <person name="Ding H."/>
            <person name="Gao S."/>
            <person name="Zong X."/>
        </authorList>
    </citation>
    <scope>NUCLEOTIDE SEQUENCE [LARGE SCALE GENOMIC DNA]</scope>
    <source>
        <strain evidence="9 10">cv. Zhongwan 6</strain>
    </source>
</reference>
<keyword evidence="5" id="KW-0347">Helicase</keyword>
<evidence type="ECO:0000256" key="4">
    <source>
        <dbReference type="ARBA" id="ARBA00022801"/>
    </source>
</evidence>
<dbReference type="GO" id="GO:0004386">
    <property type="term" value="F:helicase activity"/>
    <property type="evidence" value="ECO:0007669"/>
    <property type="project" value="UniProtKB-KW"/>
</dbReference>
<dbReference type="Pfam" id="PF00069">
    <property type="entry name" value="Pkinase"/>
    <property type="match status" value="1"/>
</dbReference>
<dbReference type="SUPFAM" id="SSF56112">
    <property type="entry name" value="Protein kinase-like (PK-like)"/>
    <property type="match status" value="1"/>
</dbReference>
<feature type="region of interest" description="Disordered" evidence="7">
    <location>
        <begin position="137"/>
        <end position="168"/>
    </location>
</feature>
<dbReference type="GO" id="GO:0005524">
    <property type="term" value="F:ATP binding"/>
    <property type="evidence" value="ECO:0007669"/>
    <property type="project" value="UniProtKB-KW"/>
</dbReference>
<keyword evidence="10" id="KW-1185">Reference proteome</keyword>
<dbReference type="GO" id="GO:0004674">
    <property type="term" value="F:protein serine/threonine kinase activity"/>
    <property type="evidence" value="ECO:0007669"/>
    <property type="project" value="TreeGrafter"/>
</dbReference>
<evidence type="ECO:0000256" key="1">
    <source>
        <dbReference type="ARBA" id="ARBA00022679"/>
    </source>
</evidence>
<keyword evidence="4" id="KW-0378">Hydrolase</keyword>
<dbReference type="GO" id="GO:0007017">
    <property type="term" value="P:microtubule-based process"/>
    <property type="evidence" value="ECO:0007669"/>
    <property type="project" value="TreeGrafter"/>
</dbReference>
<evidence type="ECO:0000256" key="3">
    <source>
        <dbReference type="ARBA" id="ARBA00022777"/>
    </source>
</evidence>
<evidence type="ECO:0000313" key="9">
    <source>
        <dbReference type="EMBL" id="KAI5403762.1"/>
    </source>
</evidence>
<evidence type="ECO:0000256" key="6">
    <source>
        <dbReference type="ARBA" id="ARBA00022840"/>
    </source>
</evidence>
<comment type="caution">
    <text evidence="9">The sequence shown here is derived from an EMBL/GenBank/DDBJ whole genome shotgun (WGS) entry which is preliminary data.</text>
</comment>
<dbReference type="InterPro" id="IPR011709">
    <property type="entry name" value="DEAD-box_helicase_OB_fold"/>
</dbReference>
<keyword evidence="3" id="KW-0418">Kinase</keyword>
<dbReference type="GO" id="GO:0055028">
    <property type="term" value="C:cortical microtubule"/>
    <property type="evidence" value="ECO:0007669"/>
    <property type="project" value="TreeGrafter"/>
</dbReference>
<dbReference type="InterPro" id="IPR011009">
    <property type="entry name" value="Kinase-like_dom_sf"/>
</dbReference>
<keyword evidence="6" id="KW-0067">ATP-binding</keyword>
<dbReference type="InterPro" id="IPR059023">
    <property type="entry name" value="RNA_hel_CTD"/>
</dbReference>
<sequence length="327" mass="36582">MSFKTMDDGQVLLYANSVNARYQTIPYPWLVFGEKVKVSAVFIRDSTGVSDSILILFGGTLSNGIQTGHLKMLDGYVDFFLDPNLADFYLKLKEELDKLIQKKLEDPNIDIHKEGKYLMLAVQELVSGDQCEGRFVFGHDSRKPKASNDENKFTKDGTNHQKPNSKGSAMITAASEIVKLNSSTLRYRRKKTSTIAIHLKQEEDSNAYSNLPSWKHDGVANDNSTVPAEISDFGLAKLLDTDDPASTVFGTLSYMCHEIFVDMPYGYKSEIWLLGCCMFETIAHQPAFRAPDNAEVINKISRSSISPLPIAYSSTLKQLIKSMLRKP</sequence>
<feature type="domain" description="Protein kinase" evidence="8">
    <location>
        <begin position="1"/>
        <end position="327"/>
    </location>
</feature>
<keyword evidence="2" id="KW-0547">Nucleotide-binding</keyword>
<protein>
    <recommendedName>
        <fullName evidence="8">Protein kinase domain-containing protein</fullName>
    </recommendedName>
</protein>
<evidence type="ECO:0000256" key="7">
    <source>
        <dbReference type="SAM" id="MobiDB-lite"/>
    </source>
</evidence>
<dbReference type="Pfam" id="PF26026">
    <property type="entry name" value="RNA_hel_CTD"/>
    <property type="match status" value="1"/>
</dbReference>
<dbReference type="EMBL" id="JAMSHJ010000005">
    <property type="protein sequence ID" value="KAI5403762.1"/>
    <property type="molecule type" value="Genomic_DNA"/>
</dbReference>
<proteinExistence type="predicted"/>
<dbReference type="Proteomes" id="UP001058974">
    <property type="component" value="Chromosome 5"/>
</dbReference>
<dbReference type="InterPro" id="IPR050660">
    <property type="entry name" value="NEK_Ser/Thr_kinase"/>
</dbReference>
<evidence type="ECO:0000256" key="2">
    <source>
        <dbReference type="ARBA" id="ARBA00022741"/>
    </source>
</evidence>
<dbReference type="PANTHER" id="PTHR43671">
    <property type="entry name" value="SERINE/THREONINE-PROTEIN KINASE NEK"/>
    <property type="match status" value="1"/>
</dbReference>
<evidence type="ECO:0000256" key="5">
    <source>
        <dbReference type="ARBA" id="ARBA00022806"/>
    </source>
</evidence>
<name>A0A9D5AA78_PEA</name>